<evidence type="ECO:0000256" key="2">
    <source>
        <dbReference type="SAM" id="SignalP"/>
    </source>
</evidence>
<organism evidence="3 4">
    <name type="scientific">Mycoplasma mobile (strain ATCC 43663 / 163K / NCTC 11711)</name>
    <name type="common">Mesomycoplasma mobile</name>
    <dbReference type="NCBI Taxonomy" id="267748"/>
    <lineage>
        <taxon>Bacteria</taxon>
        <taxon>Bacillati</taxon>
        <taxon>Mycoplasmatota</taxon>
        <taxon>Mycoplasmoidales</taxon>
        <taxon>Metamycoplasmataceae</taxon>
        <taxon>Mesomycoplasma</taxon>
    </lineage>
</organism>
<evidence type="ECO:0000313" key="4">
    <source>
        <dbReference type="Proteomes" id="UP000009072"/>
    </source>
</evidence>
<keyword evidence="2" id="KW-0732">Signal</keyword>
<name>Q6KHZ2_MYCM1</name>
<feature type="transmembrane region" description="Helical" evidence="1">
    <location>
        <begin position="762"/>
        <end position="783"/>
    </location>
</feature>
<accession>Q6KHZ2</accession>
<feature type="chain" id="PRO_5004277132" evidence="2">
    <location>
        <begin position="22"/>
        <end position="789"/>
    </location>
</feature>
<feature type="signal peptide" evidence="2">
    <location>
        <begin position="1"/>
        <end position="21"/>
    </location>
</feature>
<dbReference type="STRING" id="267748.MMOB2980"/>
<keyword evidence="4" id="KW-1185">Reference proteome</keyword>
<protein>
    <submittedName>
        <fullName evidence="3">Expressed protein</fullName>
    </submittedName>
</protein>
<evidence type="ECO:0000313" key="3">
    <source>
        <dbReference type="EMBL" id="AAT27784.1"/>
    </source>
</evidence>
<sequence>MKNKKLKIILSLGIASFVPLAFVSSNIYNQNSTSKNNSIQSLKSNNLTPLSTSLENEIYSSITNTFQEFLNSSLNSNQLNMIAFRRIIDKFKEENYSRFSTSFNEMEQLVSMELFSKVLNINNEEHLNTLTDEEKKLLIETLKSDLSNQLKIYLNNEHNYPVNGSEIAGSNTILESEVSKIENSLKTFFREKFNVAFEQLKISINSKILQHKNLDMLEVKKEIESNLDSKITFPENINGLFLNNSNIIFNLTNKNITIEIIDVIINTRDIEIGNSNKDKIGSSIRLNLKFKLNNAIEEKSLVIDFEKRDIFRSIEEFANIQFRSAIENLKSENINQKNVKQNLDDYRISDFEILKENEYVDYRLAKIEISPENSEKFILTFNLFFKNSTLKNKFNLNNREITFPNSIRFQSSPEEIKIILNRKIDLNNDNENELNLVNSLVNILYKGSNQETTPLSSLQQISNLNLVFGPDQFLNPNYSLKVNRISEIDNDYGSILIDYTIFNKKEPNIFKSFSRTLTGFKGLMPITNAIKDFTKSINSKLNGNSLNTSSSLKEISNSFFNQNHLSKLVFQTRNELRINSNFQASLSEFKKNSIRNQFDNIYNIVLDKMSELFSNPSFSTLTKEDVLQIENAINSKTNDLINELKNRLNEKGLDSTIFEKNINETVKKLNDLISEGISLETILNSKELINLVKQFENFENLSDQKLNELISATPDILRIITETQKNILYGISAATGASIILLGGIVYQVNRKKGIKLKSVKGITITSLSIMTISSAILISLILQLTGLI</sequence>
<dbReference type="KEGG" id="mmo:MMOB2980"/>
<proteinExistence type="predicted"/>
<dbReference type="HOGENOM" id="CLU_355568_0_0_14"/>
<evidence type="ECO:0000256" key="1">
    <source>
        <dbReference type="SAM" id="Phobius"/>
    </source>
</evidence>
<feature type="transmembrane region" description="Helical" evidence="1">
    <location>
        <begin position="727"/>
        <end position="750"/>
    </location>
</feature>
<keyword evidence="1" id="KW-1133">Transmembrane helix</keyword>
<keyword evidence="1" id="KW-0472">Membrane</keyword>
<reference evidence="3 4" key="1">
    <citation type="journal article" date="2004" name="Genome Res.">
        <title>The complete genome and proteome of Mycoplasma mobile.</title>
        <authorList>
            <person name="Jaffe J.D."/>
            <person name="Stange-Thomann N."/>
            <person name="Smith C."/>
            <person name="DeCaprio D."/>
            <person name="Fisher S."/>
            <person name="Butler J."/>
            <person name="Calvo S."/>
            <person name="Elkins T."/>
            <person name="FitzGerald M.G."/>
            <person name="Hafez N."/>
            <person name="Kodira C.D."/>
            <person name="Major J."/>
            <person name="Wang S."/>
            <person name="Wilkinson J."/>
            <person name="Nicol R."/>
            <person name="Nusbaum C."/>
            <person name="Birren B."/>
            <person name="Berg H.C."/>
            <person name="Church G.M."/>
        </authorList>
    </citation>
    <scope>NUCLEOTIDE SEQUENCE [LARGE SCALE GENOMIC DNA]</scope>
    <source>
        <strain evidence="4">ATCC 43663 / 163K / NCTC 11711</strain>
    </source>
</reference>
<dbReference type="RefSeq" id="WP_011264818.1">
    <property type="nucleotide sequence ID" value="NC_006908.1"/>
</dbReference>
<keyword evidence="1" id="KW-0812">Transmembrane</keyword>
<dbReference type="AlphaFoldDB" id="Q6KHZ2"/>
<gene>
    <name evidence="3" type="ordered locus">MMOB2980</name>
</gene>
<dbReference type="EMBL" id="AE017308">
    <property type="protein sequence ID" value="AAT27784.1"/>
    <property type="molecule type" value="Genomic_DNA"/>
</dbReference>
<dbReference type="Proteomes" id="UP000009072">
    <property type="component" value="Chromosome"/>
</dbReference>
<dbReference type="OrthoDB" id="400420at2"/>